<evidence type="ECO:0000313" key="2">
    <source>
        <dbReference type="Proteomes" id="UP000190648"/>
    </source>
</evidence>
<proteinExistence type="predicted"/>
<accession>A0A1V4JAP8</accession>
<evidence type="ECO:0000313" key="1">
    <source>
        <dbReference type="EMBL" id="OPJ69251.1"/>
    </source>
</evidence>
<reference evidence="1 2" key="1">
    <citation type="submission" date="2016-02" db="EMBL/GenBank/DDBJ databases">
        <title>Band-tailed pigeon sequencing and assembly.</title>
        <authorList>
            <person name="Soares A.E."/>
            <person name="Novak B.J."/>
            <person name="Rice E.S."/>
            <person name="O'Connell B."/>
            <person name="Chang D."/>
            <person name="Weber S."/>
            <person name="Shapiro B."/>
        </authorList>
    </citation>
    <scope>NUCLEOTIDE SEQUENCE [LARGE SCALE GENOMIC DNA]</scope>
    <source>
        <strain evidence="1">BTP2013</strain>
        <tissue evidence="1">Blood</tissue>
    </source>
</reference>
<keyword evidence="2" id="KW-1185">Reference proteome</keyword>
<dbReference type="EMBL" id="LSYS01008075">
    <property type="protein sequence ID" value="OPJ69251.1"/>
    <property type="molecule type" value="Genomic_DNA"/>
</dbReference>
<gene>
    <name evidence="1" type="ORF">AV530_012348</name>
</gene>
<name>A0A1V4JAP8_PATFA</name>
<dbReference type="Proteomes" id="UP000190648">
    <property type="component" value="Unassembled WGS sequence"/>
</dbReference>
<sequence length="95" mass="10251">MVHGEQGRAAGGQPCCPCCPVPERASGNQHGKVFTTLFMPRKCQLMRLKLASDPTEAPCCGFLRISVELRQATSELHLKLPQSPCPSPALGCCRD</sequence>
<comment type="caution">
    <text evidence="1">The sequence shown here is derived from an EMBL/GenBank/DDBJ whole genome shotgun (WGS) entry which is preliminary data.</text>
</comment>
<protein>
    <submittedName>
        <fullName evidence="1">Uncharacterized protein</fullName>
    </submittedName>
</protein>
<organism evidence="1 2">
    <name type="scientific">Patagioenas fasciata monilis</name>
    <dbReference type="NCBI Taxonomy" id="372326"/>
    <lineage>
        <taxon>Eukaryota</taxon>
        <taxon>Metazoa</taxon>
        <taxon>Chordata</taxon>
        <taxon>Craniata</taxon>
        <taxon>Vertebrata</taxon>
        <taxon>Euteleostomi</taxon>
        <taxon>Archelosauria</taxon>
        <taxon>Archosauria</taxon>
        <taxon>Dinosauria</taxon>
        <taxon>Saurischia</taxon>
        <taxon>Theropoda</taxon>
        <taxon>Coelurosauria</taxon>
        <taxon>Aves</taxon>
        <taxon>Neognathae</taxon>
        <taxon>Neoaves</taxon>
        <taxon>Columbimorphae</taxon>
        <taxon>Columbiformes</taxon>
        <taxon>Columbidae</taxon>
        <taxon>Patagioenas</taxon>
    </lineage>
</organism>
<dbReference type="AlphaFoldDB" id="A0A1V4JAP8"/>